<dbReference type="EMBL" id="SRLE01000007">
    <property type="protein sequence ID" value="TGD73587.1"/>
    <property type="molecule type" value="Genomic_DNA"/>
</dbReference>
<feature type="chain" id="PRO_5021421661" evidence="2">
    <location>
        <begin position="25"/>
        <end position="361"/>
    </location>
</feature>
<feature type="region of interest" description="Disordered" evidence="1">
    <location>
        <begin position="71"/>
        <end position="107"/>
    </location>
</feature>
<gene>
    <name evidence="3" type="ORF">E4634_11215</name>
</gene>
<dbReference type="RefSeq" id="WP_135443889.1">
    <property type="nucleotide sequence ID" value="NZ_SRLE01000007.1"/>
</dbReference>
<keyword evidence="4" id="KW-1185">Reference proteome</keyword>
<name>A0A4Z0M2C6_9GAMM</name>
<feature type="compositionally biased region" description="Basic and acidic residues" evidence="1">
    <location>
        <begin position="71"/>
        <end position="87"/>
    </location>
</feature>
<evidence type="ECO:0000256" key="1">
    <source>
        <dbReference type="SAM" id="MobiDB-lite"/>
    </source>
</evidence>
<evidence type="ECO:0000313" key="4">
    <source>
        <dbReference type="Proteomes" id="UP000298050"/>
    </source>
</evidence>
<dbReference type="InterPro" id="IPR021241">
    <property type="entry name" value="CsiV"/>
</dbReference>
<dbReference type="Proteomes" id="UP000298050">
    <property type="component" value="Unassembled WGS sequence"/>
</dbReference>
<dbReference type="Pfam" id="PF10972">
    <property type="entry name" value="CsiV"/>
    <property type="match status" value="1"/>
</dbReference>
<accession>A0A4Z0M2C6</accession>
<evidence type="ECO:0000313" key="3">
    <source>
        <dbReference type="EMBL" id="TGD73587.1"/>
    </source>
</evidence>
<protein>
    <submittedName>
        <fullName evidence="3">Uncharacterized protein</fullName>
    </submittedName>
</protein>
<evidence type="ECO:0000256" key="2">
    <source>
        <dbReference type="SAM" id="SignalP"/>
    </source>
</evidence>
<reference evidence="3 4" key="1">
    <citation type="submission" date="2019-04" db="EMBL/GenBank/DDBJ databases">
        <title>Taxonomy of novel Haliea sp. from mangrove soil of West Coast of India.</title>
        <authorList>
            <person name="Verma A."/>
            <person name="Kumar P."/>
            <person name="Krishnamurthi S."/>
        </authorList>
    </citation>
    <scope>NUCLEOTIDE SEQUENCE [LARGE SCALE GENOMIC DNA]</scope>
    <source>
        <strain evidence="3 4">SAOS-164</strain>
    </source>
</reference>
<feature type="signal peptide" evidence="2">
    <location>
        <begin position="1"/>
        <end position="24"/>
    </location>
</feature>
<keyword evidence="2" id="KW-0732">Signal</keyword>
<dbReference type="AlphaFoldDB" id="A0A4Z0M2C6"/>
<sequence>MPQLHRACSLLALFALLWPASSQAQDNPRWYKVELFVFANLAAPGSEQWPATPSLEYPAAHRLLVYPEKVREARENHEGSSELDDRGLLTLFPPPQPEAEGEQDTTPDIPYLTDPNDIPAPVAEIATPAPVIEEEEAPPRPMPFVVLPAQQREFLGKAAYMERSGEFYTLFHQAWVQPVLAEAETLPIVLDFSGDRGNWPQLQGSVTIFVERYLHLDTNLWFNTKGYYLPGDWQMPAPPLGPASIEVIEPEPEVLDPEYGLEEAPGFATLGWRETPLAEDPNTPAPALETPTYPWRHAVLMQQSRRMRSHEVHYIDHPLFGVVIKLTPLDEETLEALAAERAEIDAELRGDQPADGDSAAM</sequence>
<dbReference type="OrthoDB" id="5566524at2"/>
<organism evidence="3 4">
    <name type="scientific">Mangrovimicrobium sediminis</name>
    <dbReference type="NCBI Taxonomy" id="2562682"/>
    <lineage>
        <taxon>Bacteria</taxon>
        <taxon>Pseudomonadati</taxon>
        <taxon>Pseudomonadota</taxon>
        <taxon>Gammaproteobacteria</taxon>
        <taxon>Cellvibrionales</taxon>
        <taxon>Halieaceae</taxon>
        <taxon>Mangrovimicrobium</taxon>
    </lineage>
</organism>
<proteinExistence type="predicted"/>
<comment type="caution">
    <text evidence="3">The sequence shown here is derived from an EMBL/GenBank/DDBJ whole genome shotgun (WGS) entry which is preliminary data.</text>
</comment>